<comment type="caution">
    <text evidence="3">The sequence shown here is derived from an EMBL/GenBank/DDBJ whole genome shotgun (WGS) entry which is preliminary data.</text>
</comment>
<proteinExistence type="predicted"/>
<dbReference type="InterPro" id="IPR029044">
    <property type="entry name" value="Nucleotide-diphossugar_trans"/>
</dbReference>
<keyword evidence="4" id="KW-1185">Reference proteome</keyword>
<name>A0A8H4TW29_9HYPO</name>
<dbReference type="SUPFAM" id="SSF53448">
    <property type="entry name" value="Nucleotide-diphospho-sugar transferases"/>
    <property type="match status" value="1"/>
</dbReference>
<gene>
    <name evidence="3" type="ORF">FSARC_7138</name>
</gene>
<feature type="compositionally biased region" description="Polar residues" evidence="1">
    <location>
        <begin position="1"/>
        <end position="14"/>
    </location>
</feature>
<reference evidence="3" key="1">
    <citation type="journal article" date="2020" name="BMC Genomics">
        <title>Correction to: Identification and distribution of gene clusters required for synthesis of sphingolipid metabolism inhibitors in diverse species of the filamentous fungus Fusarium.</title>
        <authorList>
            <person name="Kim H.S."/>
            <person name="Lohmar J.M."/>
            <person name="Busman M."/>
            <person name="Brown D.W."/>
            <person name="Naumann T.A."/>
            <person name="Divon H.H."/>
            <person name="Lysoe E."/>
            <person name="Uhlig S."/>
            <person name="Proctor R.H."/>
        </authorList>
    </citation>
    <scope>NUCLEOTIDE SEQUENCE</scope>
    <source>
        <strain evidence="3">NRRL 20472</strain>
    </source>
</reference>
<keyword evidence="2" id="KW-0812">Transmembrane</keyword>
<accession>A0A8H4TW29</accession>
<reference evidence="3" key="2">
    <citation type="submission" date="2020-05" db="EMBL/GenBank/DDBJ databases">
        <authorList>
            <person name="Kim H.-S."/>
            <person name="Proctor R.H."/>
            <person name="Brown D.W."/>
        </authorList>
    </citation>
    <scope>NUCLEOTIDE SEQUENCE</scope>
    <source>
        <strain evidence="3">NRRL 20472</strain>
    </source>
</reference>
<feature type="transmembrane region" description="Helical" evidence="2">
    <location>
        <begin position="200"/>
        <end position="224"/>
    </location>
</feature>
<feature type="transmembrane region" description="Helical" evidence="2">
    <location>
        <begin position="556"/>
        <end position="576"/>
    </location>
</feature>
<feature type="transmembrane region" description="Helical" evidence="2">
    <location>
        <begin position="528"/>
        <end position="549"/>
    </location>
</feature>
<feature type="transmembrane region" description="Helical" evidence="2">
    <location>
        <begin position="169"/>
        <end position="188"/>
    </location>
</feature>
<evidence type="ECO:0000256" key="2">
    <source>
        <dbReference type="SAM" id="Phobius"/>
    </source>
</evidence>
<dbReference type="Proteomes" id="UP000622797">
    <property type="component" value="Unassembled WGS sequence"/>
</dbReference>
<dbReference type="Gene3D" id="3.90.550.10">
    <property type="entry name" value="Spore Coat Polysaccharide Biosynthesis Protein SpsA, Chain A"/>
    <property type="match status" value="1"/>
</dbReference>
<keyword evidence="2" id="KW-0472">Membrane</keyword>
<dbReference type="AlphaFoldDB" id="A0A8H4TW29"/>
<feature type="transmembrane region" description="Helical" evidence="2">
    <location>
        <begin position="596"/>
        <end position="619"/>
    </location>
</feature>
<dbReference type="OrthoDB" id="2590398at2759"/>
<feature type="region of interest" description="Disordered" evidence="1">
    <location>
        <begin position="1"/>
        <end position="79"/>
    </location>
</feature>
<evidence type="ECO:0000313" key="4">
    <source>
        <dbReference type="Proteomes" id="UP000622797"/>
    </source>
</evidence>
<organism evidence="3 4">
    <name type="scientific">Fusarium sarcochroum</name>
    <dbReference type="NCBI Taxonomy" id="1208366"/>
    <lineage>
        <taxon>Eukaryota</taxon>
        <taxon>Fungi</taxon>
        <taxon>Dikarya</taxon>
        <taxon>Ascomycota</taxon>
        <taxon>Pezizomycotina</taxon>
        <taxon>Sordariomycetes</taxon>
        <taxon>Hypocreomycetidae</taxon>
        <taxon>Hypocreales</taxon>
        <taxon>Nectriaceae</taxon>
        <taxon>Fusarium</taxon>
        <taxon>Fusarium lateritium species complex</taxon>
    </lineage>
</organism>
<evidence type="ECO:0000313" key="3">
    <source>
        <dbReference type="EMBL" id="KAF4965004.1"/>
    </source>
</evidence>
<protein>
    <submittedName>
        <fullName evidence="3">Uncharacterized protein</fullName>
    </submittedName>
</protein>
<dbReference type="EMBL" id="JABEXW010000379">
    <property type="protein sequence ID" value="KAF4965004.1"/>
    <property type="molecule type" value="Genomic_DNA"/>
</dbReference>
<evidence type="ECO:0000256" key="1">
    <source>
        <dbReference type="SAM" id="MobiDB-lite"/>
    </source>
</evidence>
<keyword evidence="2" id="KW-1133">Transmembrane helix</keyword>
<feature type="compositionally biased region" description="Polar residues" evidence="1">
    <location>
        <begin position="69"/>
        <end position="79"/>
    </location>
</feature>
<sequence>MAVKSNNPFWSNEDPSNEDLILPCNARLDPSVPTLQPEPTRPALVPSPSTRSLNDPFATPPLASPAISPVSTPQPAISSDRTARKVGIYGPYLDSASVSENSLSSQSGQQLTSNAAVLSGTEKPTSDAKKRSLWTRFWRALANQFSPRAFWELINPKEYIYPMTVKKGAALAFVGACVAALVISNWFTNWMAKAIAQTRSYMLPVLVIVLTLEPLMFLIIMSIARVPPYNPPKTSPSQAVQEIVNEKSPSDLERGVVITTTTEAWDTAFVIPCHNSDREALRKVIESAYPHFRPQDIFVIDNGRSRYPNDLSFRYWLKNLHPDIVYIWSPIGSKNAAQLVGSLAAKTYKYILTTDDDVSLPDNYRHPVHLMNDQLRAVAFPLKGIDADGNTPLGMVSWQDCEYRMAGLTKLAENRTCGVNFPHGAGWFVDRDIFVELLSKYHPMDFIAEDANAGFAMMRLNKRIAFDAQVTLATEVPSTVLGPGLNWCKQRVKSWEMGRHSLIWKLFRHLFRSNGQRTIAGITMQKFLFLYTLACLVIDWVRIPVLVALGAHKDYWIFFCSLAFVACLPPLLYNYISCWHRPDMRIGLVTIATYPFYKQLYSFISVFGAVRWALFYIGGHVRAKPIRKMLKDGDDACFWLDPRFETNPAWLADEKEQMVATESATTTVIGSTPSSAHGP</sequence>